<proteinExistence type="predicted"/>
<name>A0AA38T1W6_9ASTR</name>
<evidence type="ECO:0008006" key="6">
    <source>
        <dbReference type="Google" id="ProtNLM"/>
    </source>
</evidence>
<dbReference type="EMBL" id="JARYMX010000006">
    <property type="protein sequence ID" value="KAJ9543327.1"/>
    <property type="molecule type" value="Genomic_DNA"/>
</dbReference>
<dbReference type="GO" id="GO:1990756">
    <property type="term" value="F:ubiquitin-like ligase-substrate adaptor activity"/>
    <property type="evidence" value="ECO:0007669"/>
    <property type="project" value="TreeGrafter"/>
</dbReference>
<dbReference type="InterPro" id="IPR036322">
    <property type="entry name" value="WD40_repeat_dom_sf"/>
</dbReference>
<dbReference type="Gene3D" id="2.130.10.10">
    <property type="entry name" value="YVTN repeat-like/Quinoprotein amine dehydrogenase"/>
    <property type="match status" value="1"/>
</dbReference>
<dbReference type="InterPro" id="IPR001680">
    <property type="entry name" value="WD40_rpt"/>
</dbReference>
<keyword evidence="5" id="KW-1185">Reference proteome</keyword>
<evidence type="ECO:0000256" key="3">
    <source>
        <dbReference type="PROSITE-ProRule" id="PRU00221"/>
    </source>
</evidence>
<feature type="repeat" description="WD" evidence="3">
    <location>
        <begin position="118"/>
        <end position="160"/>
    </location>
</feature>
<dbReference type="AlphaFoldDB" id="A0AA38T1W6"/>
<dbReference type="GO" id="GO:0080008">
    <property type="term" value="C:Cul4-RING E3 ubiquitin ligase complex"/>
    <property type="evidence" value="ECO:0007669"/>
    <property type="project" value="TreeGrafter"/>
</dbReference>
<evidence type="ECO:0000256" key="1">
    <source>
        <dbReference type="ARBA" id="ARBA00022574"/>
    </source>
</evidence>
<dbReference type="InterPro" id="IPR052596">
    <property type="entry name" value="AMBRA1_autophagy"/>
</dbReference>
<keyword evidence="1 3" id="KW-0853">WD repeat</keyword>
<dbReference type="SMART" id="SM00320">
    <property type="entry name" value="WD40"/>
    <property type="match status" value="3"/>
</dbReference>
<comment type="caution">
    <text evidence="4">The sequence shown here is derived from an EMBL/GenBank/DDBJ whole genome shotgun (WGS) entry which is preliminary data.</text>
</comment>
<dbReference type="PROSITE" id="PS50294">
    <property type="entry name" value="WD_REPEATS_REGION"/>
    <property type="match status" value="1"/>
</dbReference>
<evidence type="ECO:0000313" key="5">
    <source>
        <dbReference type="Proteomes" id="UP001172457"/>
    </source>
</evidence>
<dbReference type="PANTHER" id="PTHR22874:SF15">
    <property type="entry name" value="TRANSCRIPTION FACTOR WD40-LIKE FAMILY"/>
    <property type="match status" value="1"/>
</dbReference>
<protein>
    <recommendedName>
        <fullName evidence="6">Transducin family protein / WD-40 repeat family protein</fullName>
    </recommendedName>
</protein>
<dbReference type="GO" id="GO:0000045">
    <property type="term" value="P:autophagosome assembly"/>
    <property type="evidence" value="ECO:0007669"/>
    <property type="project" value="TreeGrafter"/>
</dbReference>
<dbReference type="GO" id="GO:0000423">
    <property type="term" value="P:mitophagy"/>
    <property type="evidence" value="ECO:0007669"/>
    <property type="project" value="TreeGrafter"/>
</dbReference>
<keyword evidence="2" id="KW-0677">Repeat</keyword>
<dbReference type="Proteomes" id="UP001172457">
    <property type="component" value="Chromosome 6"/>
</dbReference>
<dbReference type="SUPFAM" id="SSF50978">
    <property type="entry name" value="WD40 repeat-like"/>
    <property type="match status" value="1"/>
</dbReference>
<reference evidence="4" key="1">
    <citation type="submission" date="2023-03" db="EMBL/GenBank/DDBJ databases">
        <title>Chromosome-scale reference genome and RAD-based genetic map of yellow starthistle (Centaurea solstitialis) reveal putative structural variation and QTLs associated with invader traits.</title>
        <authorList>
            <person name="Reatini B."/>
            <person name="Cang F.A."/>
            <person name="Jiang Q."/>
            <person name="Mckibben M.T.W."/>
            <person name="Barker M.S."/>
            <person name="Rieseberg L.H."/>
            <person name="Dlugosch K.M."/>
        </authorList>
    </citation>
    <scope>NUCLEOTIDE SEQUENCE</scope>
    <source>
        <strain evidence="4">CAN-66</strain>
        <tissue evidence="4">Leaf</tissue>
    </source>
</reference>
<dbReference type="Pfam" id="PF00400">
    <property type="entry name" value="WD40"/>
    <property type="match status" value="2"/>
</dbReference>
<dbReference type="PROSITE" id="PS00678">
    <property type="entry name" value="WD_REPEATS_1"/>
    <property type="match status" value="1"/>
</dbReference>
<dbReference type="PROSITE" id="PS50082">
    <property type="entry name" value="WD_REPEATS_2"/>
    <property type="match status" value="1"/>
</dbReference>
<dbReference type="PANTHER" id="PTHR22874">
    <property type="entry name" value="ACTIVATING MOLECULE IN BECN1-REGULATED AUTOPHAGY PROTEIN 1"/>
    <property type="match status" value="1"/>
</dbReference>
<accession>A0AA38T1W6</accession>
<dbReference type="InterPro" id="IPR019775">
    <property type="entry name" value="WD40_repeat_CS"/>
</dbReference>
<organism evidence="4 5">
    <name type="scientific">Centaurea solstitialis</name>
    <name type="common">yellow star-thistle</name>
    <dbReference type="NCBI Taxonomy" id="347529"/>
    <lineage>
        <taxon>Eukaryota</taxon>
        <taxon>Viridiplantae</taxon>
        <taxon>Streptophyta</taxon>
        <taxon>Embryophyta</taxon>
        <taxon>Tracheophyta</taxon>
        <taxon>Spermatophyta</taxon>
        <taxon>Magnoliopsida</taxon>
        <taxon>eudicotyledons</taxon>
        <taxon>Gunneridae</taxon>
        <taxon>Pentapetalae</taxon>
        <taxon>asterids</taxon>
        <taxon>campanulids</taxon>
        <taxon>Asterales</taxon>
        <taxon>Asteraceae</taxon>
        <taxon>Carduoideae</taxon>
        <taxon>Cardueae</taxon>
        <taxon>Centaureinae</taxon>
        <taxon>Centaurea</taxon>
    </lineage>
</organism>
<gene>
    <name evidence="4" type="ORF">OSB04_023034</name>
</gene>
<evidence type="ECO:0000256" key="2">
    <source>
        <dbReference type="ARBA" id="ARBA00022737"/>
    </source>
</evidence>
<dbReference type="FunFam" id="2.130.10.10:FF:000476">
    <property type="entry name" value="Activating molecule in BECN1-regulated autophagy protein"/>
    <property type="match status" value="1"/>
</dbReference>
<dbReference type="InterPro" id="IPR015943">
    <property type="entry name" value="WD40/YVTN_repeat-like_dom_sf"/>
</dbReference>
<sequence>MIFISDRSVLHLLARREIAPRTAKCLPKRQWGEAFNRKPQSSVKPENERVRNSRRELLSWVEAESLRCLSAKYCPLVPSPRSTIAAAFSADGKILASTHGDHTVKIIDCQTGKCEKVLSGHRRTPWVVRFHPLHPEILASGSLDHEVRLWNANTSECIGSRDFYRPIASIAFHAEGELLAVAAGHKLYLWHYNSRGETSSPTIVLRTRRSLRAVHFHPHSAPFLLTAEVNDLDSSDSTMAPATSHRYSHYPPTAVYMGNMHSIDRLSLAAELPLMPAPAPLFCSTSYVNADSRPQLQIVRRLVDSEDNGQLESSDRLQVLANATELYERMTASSVPSSTTHDTVVDSISNQIPSEMQTSSYRNAMDVSTAVQLPVEYQQTEASDMDTSDAVDIPEPVPSQMDRVTVEIRQDLFRDGVCWELPFVQGWLVGQSQAGSAQEHSTGNRELVEASLVMPHVTNRVAPERPGLRDLSSNAASTSASEYRQNALINEASDGGVPFRIISQIQSQLSETAAPAPELPCTVKLRIWPHDFKNPCASLKAERCRLIIPHAVLCSEMGAHFSPCGRYLAACVACVLPQFEADPEIPNQLNQERAATSPTRHPISAHQVLYELRIYSLEEATFGTVLISRLIRAANCLTSIQFSPTSEHILLAYGRRHKSLLKSIVTNGETMVYIYTVLEVYRVSDMELVSVLPSAEDEVNVACFHPLPGGGLVYGTKLCLTCNSFSLQEGKLRILQYDGAHATKVTRPDHLFEAQPLEVEP</sequence>
<evidence type="ECO:0000313" key="4">
    <source>
        <dbReference type="EMBL" id="KAJ9543327.1"/>
    </source>
</evidence>